<dbReference type="KEGG" id="bman:114248744"/>
<dbReference type="GO" id="GO:0005829">
    <property type="term" value="C:cytosol"/>
    <property type="evidence" value="ECO:0007669"/>
    <property type="project" value="TreeGrafter"/>
</dbReference>
<dbReference type="PANTHER" id="PTHR14957:SF1">
    <property type="entry name" value="UBIQUITIN-LIKE-CONJUGATING ENZYME ATG10"/>
    <property type="match status" value="1"/>
</dbReference>
<proteinExistence type="inferred from homology"/>
<evidence type="ECO:0000313" key="8">
    <source>
        <dbReference type="RefSeq" id="XP_028037954.1"/>
    </source>
</evidence>
<evidence type="ECO:0000313" key="7">
    <source>
        <dbReference type="Proteomes" id="UP000504629"/>
    </source>
</evidence>
<organism evidence="7 8">
    <name type="scientific">Bombyx mandarina</name>
    <name type="common">Wild silk moth</name>
    <name type="synonym">Wild silkworm</name>
    <dbReference type="NCBI Taxonomy" id="7092"/>
    <lineage>
        <taxon>Eukaryota</taxon>
        <taxon>Metazoa</taxon>
        <taxon>Ecdysozoa</taxon>
        <taxon>Arthropoda</taxon>
        <taxon>Hexapoda</taxon>
        <taxon>Insecta</taxon>
        <taxon>Pterygota</taxon>
        <taxon>Neoptera</taxon>
        <taxon>Endopterygota</taxon>
        <taxon>Lepidoptera</taxon>
        <taxon>Glossata</taxon>
        <taxon>Ditrysia</taxon>
        <taxon>Bombycoidea</taxon>
        <taxon>Bombycidae</taxon>
        <taxon>Bombycinae</taxon>
        <taxon>Bombyx</taxon>
    </lineage>
</organism>
<keyword evidence="3" id="KW-0808">Transferase</keyword>
<dbReference type="GO" id="GO:0032446">
    <property type="term" value="P:protein modification by small protein conjugation"/>
    <property type="evidence" value="ECO:0007669"/>
    <property type="project" value="TreeGrafter"/>
</dbReference>
<evidence type="ECO:0000256" key="2">
    <source>
        <dbReference type="ARBA" id="ARBA00021099"/>
    </source>
</evidence>
<dbReference type="OrthoDB" id="4089664at2759"/>
<gene>
    <name evidence="8" type="primary">LOC114248744</name>
</gene>
<evidence type="ECO:0000256" key="3">
    <source>
        <dbReference type="ARBA" id="ARBA00022679"/>
    </source>
</evidence>
<protein>
    <recommendedName>
        <fullName evidence="2">Ubiquitin-like-conjugating enzyme ATG10</fullName>
    </recommendedName>
    <alternativeName>
        <fullName evidence="6">Autophagy-related protein 10</fullName>
    </alternativeName>
</protein>
<keyword evidence="7" id="KW-1185">Reference proteome</keyword>
<dbReference type="Gene3D" id="3.30.1460.50">
    <property type="match status" value="1"/>
</dbReference>
<evidence type="ECO:0000256" key="5">
    <source>
        <dbReference type="ARBA" id="ARBA00023006"/>
    </source>
</evidence>
<accession>A0A6J2KCD0</accession>
<dbReference type="GO" id="GO:0061651">
    <property type="term" value="F:Atg12 conjugating enzyme activity"/>
    <property type="evidence" value="ECO:0007669"/>
    <property type="project" value="TreeGrafter"/>
</dbReference>
<reference evidence="8" key="1">
    <citation type="submission" date="2025-08" db="UniProtKB">
        <authorList>
            <consortium name="RefSeq"/>
        </authorList>
    </citation>
    <scope>IDENTIFICATION</scope>
    <source>
        <tissue evidence="8">Silk gland</tissue>
    </source>
</reference>
<dbReference type="CTD" id="83734"/>
<dbReference type="AlphaFoldDB" id="A0A6J2KCD0"/>
<name>A0A6J2KCD0_BOMMA</name>
<comment type="similarity">
    <text evidence="1">Belongs to the ATG10 family.</text>
</comment>
<dbReference type="GO" id="GO:0000422">
    <property type="term" value="P:autophagy of mitochondrion"/>
    <property type="evidence" value="ECO:0007669"/>
    <property type="project" value="TreeGrafter"/>
</dbReference>
<dbReference type="InterPro" id="IPR007135">
    <property type="entry name" value="Atg3/Atg10"/>
</dbReference>
<evidence type="ECO:0000256" key="1">
    <source>
        <dbReference type="ARBA" id="ARBA00005696"/>
    </source>
</evidence>
<dbReference type="Pfam" id="PF03987">
    <property type="entry name" value="Autophagy_act_C"/>
    <property type="match status" value="1"/>
</dbReference>
<keyword evidence="5" id="KW-0072">Autophagy</keyword>
<dbReference type="GeneID" id="114248744"/>
<dbReference type="GO" id="GO:0000045">
    <property type="term" value="P:autophagosome assembly"/>
    <property type="evidence" value="ECO:0007669"/>
    <property type="project" value="TreeGrafter"/>
</dbReference>
<dbReference type="RefSeq" id="XP_028037954.1">
    <property type="nucleotide sequence ID" value="XM_028182153.1"/>
</dbReference>
<keyword evidence="4" id="KW-0833">Ubl conjugation pathway</keyword>
<evidence type="ECO:0000256" key="6">
    <source>
        <dbReference type="ARBA" id="ARBA00029833"/>
    </source>
</evidence>
<sequence>MSSVTYTDFIEAAKNFIEISNRCCDGWKFIEHDKDKCYLRKETFLNYKNGDYERLLKADYVIFYKESYCVPSFSFNVWNSAGMLLSLDDIRTMSLISINKKDFYSVVTQQEHPIFQRPYFIIHPCHTESVLAAFKDKSKNIIVTFLGLVCPLLNINLPLEYGM</sequence>
<evidence type="ECO:0000256" key="4">
    <source>
        <dbReference type="ARBA" id="ARBA00022786"/>
    </source>
</evidence>
<dbReference type="Proteomes" id="UP000504629">
    <property type="component" value="Unplaced"/>
</dbReference>
<dbReference type="PANTHER" id="PTHR14957">
    <property type="entry name" value="UBIQUITIN-LIKE-CONJUGATING ENZYME ATG10"/>
    <property type="match status" value="1"/>
</dbReference>